<keyword evidence="3" id="KW-0804">Transcription</keyword>
<organism evidence="5 6">
    <name type="scientific">Microcella alkaliphila</name>
    <dbReference type="NCBI Taxonomy" id="279828"/>
    <lineage>
        <taxon>Bacteria</taxon>
        <taxon>Bacillati</taxon>
        <taxon>Actinomycetota</taxon>
        <taxon>Actinomycetes</taxon>
        <taxon>Micrococcales</taxon>
        <taxon>Microbacteriaceae</taxon>
        <taxon>Microcella</taxon>
    </lineage>
</organism>
<dbReference type="GO" id="GO:0003677">
    <property type="term" value="F:DNA binding"/>
    <property type="evidence" value="ECO:0007669"/>
    <property type="project" value="UniProtKB-KW"/>
</dbReference>
<dbReference type="EMBL" id="SGXT01000016">
    <property type="protein sequence ID" value="RZT59384.1"/>
    <property type="molecule type" value="Genomic_DNA"/>
</dbReference>
<dbReference type="AlphaFoldDB" id="A0A4Q7TFZ3"/>
<reference evidence="5 6" key="1">
    <citation type="journal article" date="2015" name="Stand. Genomic Sci.">
        <title>Genomic Encyclopedia of Bacterial and Archaeal Type Strains, Phase III: the genomes of soil and plant-associated and newly described type strains.</title>
        <authorList>
            <person name="Whitman W.B."/>
            <person name="Woyke T."/>
            <person name="Klenk H.P."/>
            <person name="Zhou Y."/>
            <person name="Lilburn T.G."/>
            <person name="Beck B.J."/>
            <person name="De Vos P."/>
            <person name="Vandamme P."/>
            <person name="Eisen J.A."/>
            <person name="Garrity G."/>
            <person name="Hugenholtz P."/>
            <person name="Kyrpides N.C."/>
        </authorList>
    </citation>
    <scope>NUCLEOTIDE SEQUENCE [LARGE SCALE GENOMIC DNA]</scope>
    <source>
        <strain evidence="5 6">AC4r</strain>
    </source>
</reference>
<dbReference type="CDD" id="cd07377">
    <property type="entry name" value="WHTH_GntR"/>
    <property type="match status" value="1"/>
</dbReference>
<name>A0A4Q7TFZ3_9MICO</name>
<gene>
    <name evidence="5" type="ORF">EV140_1990</name>
</gene>
<protein>
    <submittedName>
        <fullName evidence="5">DNA-binding transcriptional regulator YhcF (GntR family)</fullName>
    </submittedName>
</protein>
<dbReference type="PANTHER" id="PTHR38445">
    <property type="entry name" value="HTH-TYPE TRANSCRIPTIONAL REPRESSOR YTRA"/>
    <property type="match status" value="1"/>
</dbReference>
<dbReference type="GO" id="GO:0003700">
    <property type="term" value="F:DNA-binding transcription factor activity"/>
    <property type="evidence" value="ECO:0007669"/>
    <property type="project" value="InterPro"/>
</dbReference>
<evidence type="ECO:0000256" key="1">
    <source>
        <dbReference type="ARBA" id="ARBA00023015"/>
    </source>
</evidence>
<dbReference type="Pfam" id="PF00392">
    <property type="entry name" value="GntR"/>
    <property type="match status" value="1"/>
</dbReference>
<dbReference type="InterPro" id="IPR000524">
    <property type="entry name" value="Tscrpt_reg_HTH_GntR"/>
</dbReference>
<comment type="caution">
    <text evidence="5">The sequence shown here is derived from an EMBL/GenBank/DDBJ whole genome shotgun (WGS) entry which is preliminary data.</text>
</comment>
<feature type="domain" description="HTH gntR-type" evidence="4">
    <location>
        <begin position="5"/>
        <end position="73"/>
    </location>
</feature>
<dbReference type="PROSITE" id="PS50949">
    <property type="entry name" value="HTH_GNTR"/>
    <property type="match status" value="1"/>
</dbReference>
<evidence type="ECO:0000313" key="5">
    <source>
        <dbReference type="EMBL" id="RZT59384.1"/>
    </source>
</evidence>
<dbReference type="Gene3D" id="1.10.10.10">
    <property type="entry name" value="Winged helix-like DNA-binding domain superfamily/Winged helix DNA-binding domain"/>
    <property type="match status" value="1"/>
</dbReference>
<dbReference type="RefSeq" id="WP_130283472.1">
    <property type="nucleotide sequence ID" value="NZ_SGXT01000016.1"/>
</dbReference>
<evidence type="ECO:0000313" key="6">
    <source>
        <dbReference type="Proteomes" id="UP000292408"/>
    </source>
</evidence>
<dbReference type="InterPro" id="IPR036390">
    <property type="entry name" value="WH_DNA-bd_sf"/>
</dbReference>
<evidence type="ECO:0000259" key="4">
    <source>
        <dbReference type="PROSITE" id="PS50949"/>
    </source>
</evidence>
<dbReference type="Gene3D" id="6.10.250.1220">
    <property type="match status" value="1"/>
</dbReference>
<dbReference type="InterPro" id="IPR036388">
    <property type="entry name" value="WH-like_DNA-bd_sf"/>
</dbReference>
<keyword evidence="2 5" id="KW-0238">DNA-binding</keyword>
<accession>A0A4Q7TFZ3</accession>
<evidence type="ECO:0000256" key="2">
    <source>
        <dbReference type="ARBA" id="ARBA00023125"/>
    </source>
</evidence>
<dbReference type="OrthoDB" id="162505at2"/>
<evidence type="ECO:0000256" key="3">
    <source>
        <dbReference type="ARBA" id="ARBA00023163"/>
    </source>
</evidence>
<dbReference type="SUPFAM" id="SSF46785">
    <property type="entry name" value="Winged helix' DNA-binding domain"/>
    <property type="match status" value="1"/>
</dbReference>
<dbReference type="SMART" id="SM00345">
    <property type="entry name" value="HTH_GNTR"/>
    <property type="match status" value="1"/>
</dbReference>
<proteinExistence type="predicted"/>
<dbReference type="PANTHER" id="PTHR38445:SF10">
    <property type="entry name" value="GNTR-FAMILY TRANSCRIPTIONAL REGULATOR"/>
    <property type="match status" value="1"/>
</dbReference>
<dbReference type="Proteomes" id="UP000292408">
    <property type="component" value="Unassembled WGS sequence"/>
</dbReference>
<keyword evidence="1" id="KW-0805">Transcription regulation</keyword>
<sequence>MDDGRPIFLQLAERIEDGIIDGTYPDEGQLPSINEFAAFHRINPATALKGITRLVDAGLVYKRRGVGMFVAAGARDRLLAARRERFADSHIAPLLAEAQTLGLTTDELIDLIRKDTPS</sequence>
<keyword evidence="6" id="KW-1185">Reference proteome</keyword>